<accession>A0A1E1KAY3</accession>
<dbReference type="Proteomes" id="UP000178912">
    <property type="component" value="Unassembled WGS sequence"/>
</dbReference>
<comment type="pathway">
    <text evidence="2">Lipid metabolism; fatty acid biosynthesis.</text>
</comment>
<evidence type="ECO:0000256" key="10">
    <source>
        <dbReference type="ARBA" id="ARBA00022982"/>
    </source>
</evidence>
<keyword evidence="12" id="KW-0496">Mitochondrion</keyword>
<keyword evidence="6 14" id="KW-0444">Lipid biosynthesis</keyword>
<organism evidence="16 17">
    <name type="scientific">Rhynchosporium agropyri</name>
    <dbReference type="NCBI Taxonomy" id="914238"/>
    <lineage>
        <taxon>Eukaryota</taxon>
        <taxon>Fungi</taxon>
        <taxon>Dikarya</taxon>
        <taxon>Ascomycota</taxon>
        <taxon>Pezizomycotina</taxon>
        <taxon>Leotiomycetes</taxon>
        <taxon>Helotiales</taxon>
        <taxon>Ploettnerulaceae</taxon>
        <taxon>Rhynchosporium</taxon>
    </lineage>
</organism>
<evidence type="ECO:0000256" key="13">
    <source>
        <dbReference type="ARBA" id="ARBA00023160"/>
    </source>
</evidence>
<keyword evidence="17" id="KW-1185">Reference proteome</keyword>
<evidence type="ECO:0000259" key="15">
    <source>
        <dbReference type="PROSITE" id="PS50075"/>
    </source>
</evidence>
<keyword evidence="11" id="KW-0443">Lipid metabolism</keyword>
<dbReference type="NCBIfam" id="TIGR00517">
    <property type="entry name" value="acyl_carrier"/>
    <property type="match status" value="1"/>
</dbReference>
<evidence type="ECO:0000256" key="12">
    <source>
        <dbReference type="ARBA" id="ARBA00023128"/>
    </source>
</evidence>
<evidence type="ECO:0000313" key="16">
    <source>
        <dbReference type="EMBL" id="CZS95090.1"/>
    </source>
</evidence>
<evidence type="ECO:0000256" key="8">
    <source>
        <dbReference type="ARBA" id="ARBA00022832"/>
    </source>
</evidence>
<protein>
    <recommendedName>
        <fullName evidence="14">Acyl carrier protein</fullName>
    </recommendedName>
</protein>
<dbReference type="GO" id="GO:0000035">
    <property type="term" value="F:acyl binding"/>
    <property type="evidence" value="ECO:0007669"/>
    <property type="project" value="TreeGrafter"/>
</dbReference>
<dbReference type="OrthoDB" id="448946at2759"/>
<dbReference type="Gene3D" id="1.10.1200.10">
    <property type="entry name" value="ACP-like"/>
    <property type="match status" value="1"/>
</dbReference>
<keyword evidence="13 14" id="KW-0275">Fatty acid biosynthesis</keyword>
<dbReference type="InterPro" id="IPR009081">
    <property type="entry name" value="PP-bd_ACP"/>
</dbReference>
<dbReference type="SUPFAM" id="SSF47336">
    <property type="entry name" value="ACP-like"/>
    <property type="match status" value="1"/>
</dbReference>
<keyword evidence="16" id="KW-0830">Ubiquinone</keyword>
<keyword evidence="5 14" id="KW-0596">Phosphopantetheine</keyword>
<evidence type="ECO:0000256" key="3">
    <source>
        <dbReference type="ARBA" id="ARBA00010930"/>
    </source>
</evidence>
<dbReference type="NCBIfam" id="NF002148">
    <property type="entry name" value="PRK00982.1-2"/>
    <property type="match status" value="1"/>
</dbReference>
<dbReference type="FunFam" id="1.10.1200.10:FF:000003">
    <property type="entry name" value="Acyl carrier protein"/>
    <property type="match status" value="1"/>
</dbReference>
<dbReference type="GO" id="GO:0000036">
    <property type="term" value="F:acyl carrier activity"/>
    <property type="evidence" value="ECO:0007669"/>
    <property type="project" value="TreeGrafter"/>
</dbReference>
<proteinExistence type="inferred from homology"/>
<dbReference type="GO" id="GO:0099128">
    <property type="term" value="C:mitochondrial [2Fe-2S] assembly complex"/>
    <property type="evidence" value="ECO:0007669"/>
    <property type="project" value="UniProtKB-ARBA"/>
</dbReference>
<dbReference type="InterPro" id="IPR003231">
    <property type="entry name" value="ACP"/>
</dbReference>
<comment type="function">
    <text evidence="14">Carrier of the growing fatty acid chain in fatty acid biosynthesis.</text>
</comment>
<dbReference type="InterPro" id="IPR036736">
    <property type="entry name" value="ACP-like_sf"/>
</dbReference>
<keyword evidence="9" id="KW-0809">Transit peptide</keyword>
<dbReference type="HAMAP" id="MF_01217">
    <property type="entry name" value="Acyl_carrier"/>
    <property type="match status" value="1"/>
</dbReference>
<evidence type="ECO:0000256" key="9">
    <source>
        <dbReference type="ARBA" id="ARBA00022946"/>
    </source>
</evidence>
<keyword evidence="4" id="KW-0813">Transport</keyword>
<dbReference type="PANTHER" id="PTHR20863">
    <property type="entry name" value="ACYL CARRIER PROTEIN"/>
    <property type="match status" value="1"/>
</dbReference>
<evidence type="ECO:0000256" key="6">
    <source>
        <dbReference type="ARBA" id="ARBA00022516"/>
    </source>
</evidence>
<keyword evidence="7" id="KW-0597">Phosphoprotein</keyword>
<dbReference type="PANTHER" id="PTHR20863:SF28">
    <property type="entry name" value="ACYL CARRIER PROTEIN, MITOCHONDRIAL"/>
    <property type="match status" value="1"/>
</dbReference>
<dbReference type="InterPro" id="IPR006162">
    <property type="entry name" value="Ppantetheine_attach_site"/>
</dbReference>
<dbReference type="PROSITE" id="PS50075">
    <property type="entry name" value="CARRIER"/>
    <property type="match status" value="1"/>
</dbReference>
<keyword evidence="10" id="KW-0249">Electron transport</keyword>
<sequence>MFRTALLRSARSASRQVAQKSGAIARPASQSFLLSQSRFAPSAFEAVRCYSATAGLDKPEVEGRIVDLLKNFDKVTDPSKLTPTSHFANDLGLDSLDTVEVVMAIEEEFSIEIPDKEADAIHSVDKAVEYILAQPDGKSQIQEHYYEVDTKPNPAH</sequence>
<evidence type="ECO:0000256" key="11">
    <source>
        <dbReference type="ARBA" id="ARBA00023098"/>
    </source>
</evidence>
<evidence type="ECO:0000256" key="5">
    <source>
        <dbReference type="ARBA" id="ARBA00022450"/>
    </source>
</evidence>
<evidence type="ECO:0000256" key="4">
    <source>
        <dbReference type="ARBA" id="ARBA00022448"/>
    </source>
</evidence>
<keyword evidence="8" id="KW-0276">Fatty acid metabolism</keyword>
<evidence type="ECO:0000256" key="2">
    <source>
        <dbReference type="ARBA" id="ARBA00005194"/>
    </source>
</evidence>
<evidence type="ECO:0000256" key="1">
    <source>
        <dbReference type="ARBA" id="ARBA00004173"/>
    </source>
</evidence>
<gene>
    <name evidence="16" type="ORF">RAG0_04879</name>
</gene>
<dbReference type="EMBL" id="FJUX01000021">
    <property type="protein sequence ID" value="CZS95090.1"/>
    <property type="molecule type" value="Genomic_DNA"/>
</dbReference>
<reference evidence="17" key="1">
    <citation type="submission" date="2016-03" db="EMBL/GenBank/DDBJ databases">
        <authorList>
            <person name="Guldener U."/>
        </authorList>
    </citation>
    <scope>NUCLEOTIDE SEQUENCE [LARGE SCALE GENOMIC DNA]</scope>
    <source>
        <strain evidence="17">04CH-RAC-A.6.1</strain>
    </source>
</reference>
<comment type="similarity">
    <text evidence="3">Belongs to the acyl carrier protein (ACP) family.</text>
</comment>
<dbReference type="PROSITE" id="PS00012">
    <property type="entry name" value="PHOSPHOPANTETHEINE"/>
    <property type="match status" value="1"/>
</dbReference>
<evidence type="ECO:0000256" key="14">
    <source>
        <dbReference type="RuleBase" id="RU000722"/>
    </source>
</evidence>
<dbReference type="Pfam" id="PF00550">
    <property type="entry name" value="PP-binding"/>
    <property type="match status" value="1"/>
</dbReference>
<name>A0A1E1KAY3_9HELO</name>
<evidence type="ECO:0000256" key="7">
    <source>
        <dbReference type="ARBA" id="ARBA00022553"/>
    </source>
</evidence>
<evidence type="ECO:0000313" key="17">
    <source>
        <dbReference type="Proteomes" id="UP000178912"/>
    </source>
</evidence>
<comment type="subcellular location">
    <subcellularLocation>
        <location evidence="1">Mitochondrion</location>
    </subcellularLocation>
</comment>
<dbReference type="AlphaFoldDB" id="A0A1E1KAY3"/>
<feature type="domain" description="Carrier" evidence="15">
    <location>
        <begin position="59"/>
        <end position="135"/>
    </location>
</feature>